<protein>
    <submittedName>
        <fullName evidence="2">Uncharacterized protein</fullName>
    </submittedName>
</protein>
<dbReference type="AlphaFoldDB" id="A0A0M0JGY4"/>
<keyword evidence="3" id="KW-1185">Reference proteome</keyword>
<proteinExistence type="predicted"/>
<organism evidence="2 3">
    <name type="scientific">Chrysochromulina tobinii</name>
    <dbReference type="NCBI Taxonomy" id="1460289"/>
    <lineage>
        <taxon>Eukaryota</taxon>
        <taxon>Haptista</taxon>
        <taxon>Haptophyta</taxon>
        <taxon>Prymnesiophyceae</taxon>
        <taxon>Prymnesiales</taxon>
        <taxon>Chrysochromulinaceae</taxon>
        <taxon>Chrysochromulina</taxon>
    </lineage>
</organism>
<accession>A0A0M0JGY4</accession>
<comment type="caution">
    <text evidence="2">The sequence shown here is derived from an EMBL/GenBank/DDBJ whole genome shotgun (WGS) entry which is preliminary data.</text>
</comment>
<dbReference type="Proteomes" id="UP000037460">
    <property type="component" value="Unassembled WGS sequence"/>
</dbReference>
<evidence type="ECO:0000256" key="1">
    <source>
        <dbReference type="SAM" id="MobiDB-lite"/>
    </source>
</evidence>
<evidence type="ECO:0000313" key="2">
    <source>
        <dbReference type="EMBL" id="KOO25473.1"/>
    </source>
</evidence>
<sequence length="21" mass="2382">MLSPISCTTPDEPVLMFSTRR</sequence>
<feature type="region of interest" description="Disordered" evidence="1">
    <location>
        <begin position="1"/>
        <end position="21"/>
    </location>
</feature>
<evidence type="ECO:0000313" key="3">
    <source>
        <dbReference type="Proteomes" id="UP000037460"/>
    </source>
</evidence>
<dbReference type="EMBL" id="JWZX01002969">
    <property type="protein sequence ID" value="KOO25473.1"/>
    <property type="molecule type" value="Genomic_DNA"/>
</dbReference>
<gene>
    <name evidence="2" type="ORF">Ctob_008015</name>
</gene>
<name>A0A0M0JGY4_9EUKA</name>
<reference evidence="3" key="1">
    <citation type="journal article" date="2015" name="PLoS Genet.">
        <title>Genome Sequence and Transcriptome Analyses of Chrysochromulina tobin: Metabolic Tools for Enhanced Algal Fitness in the Prominent Order Prymnesiales (Haptophyceae).</title>
        <authorList>
            <person name="Hovde B.T."/>
            <person name="Deodato C.R."/>
            <person name="Hunsperger H.M."/>
            <person name="Ryken S.A."/>
            <person name="Yost W."/>
            <person name="Jha R.K."/>
            <person name="Patterson J."/>
            <person name="Monnat R.J. Jr."/>
            <person name="Barlow S.B."/>
            <person name="Starkenburg S.R."/>
            <person name="Cattolico R.A."/>
        </authorList>
    </citation>
    <scope>NUCLEOTIDE SEQUENCE</scope>
    <source>
        <strain evidence="3">CCMP291</strain>
    </source>
</reference>